<dbReference type="InterPro" id="IPR011075">
    <property type="entry name" value="TetR_C"/>
</dbReference>
<dbReference type="InterPro" id="IPR009057">
    <property type="entry name" value="Homeodomain-like_sf"/>
</dbReference>
<dbReference type="PANTHER" id="PTHR47506">
    <property type="entry name" value="TRANSCRIPTIONAL REGULATORY PROTEIN"/>
    <property type="match status" value="1"/>
</dbReference>
<evidence type="ECO:0000256" key="2">
    <source>
        <dbReference type="ARBA" id="ARBA00023125"/>
    </source>
</evidence>
<feature type="domain" description="HTH tetR-type" evidence="5">
    <location>
        <begin position="5"/>
        <end position="65"/>
    </location>
</feature>
<dbReference type="SUPFAM" id="SSF48498">
    <property type="entry name" value="Tetracyclin repressor-like, C-terminal domain"/>
    <property type="match status" value="1"/>
</dbReference>
<evidence type="ECO:0000313" key="6">
    <source>
        <dbReference type="EMBL" id="PWE16488.1"/>
    </source>
</evidence>
<evidence type="ECO:0000256" key="1">
    <source>
        <dbReference type="ARBA" id="ARBA00023015"/>
    </source>
</evidence>
<protein>
    <recommendedName>
        <fullName evidence="5">HTH tetR-type domain-containing protein</fullName>
    </recommendedName>
</protein>
<dbReference type="AlphaFoldDB" id="A0A2U2BR83"/>
<organism evidence="6 7">
    <name type="scientific">Marinicauda salina</name>
    <dbReference type="NCBI Taxonomy" id="2135793"/>
    <lineage>
        <taxon>Bacteria</taxon>
        <taxon>Pseudomonadati</taxon>
        <taxon>Pseudomonadota</taxon>
        <taxon>Alphaproteobacteria</taxon>
        <taxon>Maricaulales</taxon>
        <taxon>Maricaulaceae</taxon>
        <taxon>Marinicauda</taxon>
    </lineage>
</organism>
<feature type="DNA-binding region" description="H-T-H motif" evidence="4">
    <location>
        <begin position="28"/>
        <end position="47"/>
    </location>
</feature>
<dbReference type="Gene3D" id="1.10.10.60">
    <property type="entry name" value="Homeodomain-like"/>
    <property type="match status" value="1"/>
</dbReference>
<dbReference type="PANTHER" id="PTHR47506:SF6">
    <property type="entry name" value="HTH-TYPE TRANSCRIPTIONAL REPRESSOR NEMR"/>
    <property type="match status" value="1"/>
</dbReference>
<dbReference type="Gene3D" id="1.10.357.10">
    <property type="entry name" value="Tetracycline Repressor, domain 2"/>
    <property type="match status" value="1"/>
</dbReference>
<dbReference type="Proteomes" id="UP000245168">
    <property type="component" value="Unassembled WGS sequence"/>
</dbReference>
<accession>A0A2U2BR83</accession>
<dbReference type="PROSITE" id="PS50977">
    <property type="entry name" value="HTH_TETR_2"/>
    <property type="match status" value="1"/>
</dbReference>
<evidence type="ECO:0000256" key="3">
    <source>
        <dbReference type="ARBA" id="ARBA00023163"/>
    </source>
</evidence>
<dbReference type="GO" id="GO:0003677">
    <property type="term" value="F:DNA binding"/>
    <property type="evidence" value="ECO:0007669"/>
    <property type="project" value="UniProtKB-UniRule"/>
</dbReference>
<sequence length="196" mass="21367">MSKSEDTRARILDTALAETARTGYAGLSIGHLAEAADMSKSGLFARFGGQDKLQVAIIEAASARFRADVIDPARKAHRARGRLEALAARWIGWLMDPRRGRPCPLLQAAFETPGLTAPAAETARQARRDWTAYLERLAGLAIREGDFRPDLKPARFAFAFEAAGLALHSYAAIQERDDAIELAEAEFARLFRAASA</sequence>
<keyword evidence="1" id="KW-0805">Transcription regulation</keyword>
<proteinExistence type="predicted"/>
<gene>
    <name evidence="6" type="ORF">DDZ18_11985</name>
</gene>
<dbReference type="Pfam" id="PF16925">
    <property type="entry name" value="TetR_C_13"/>
    <property type="match status" value="1"/>
</dbReference>
<evidence type="ECO:0000259" key="5">
    <source>
        <dbReference type="PROSITE" id="PS50977"/>
    </source>
</evidence>
<evidence type="ECO:0000313" key="7">
    <source>
        <dbReference type="Proteomes" id="UP000245168"/>
    </source>
</evidence>
<evidence type="ECO:0000256" key="4">
    <source>
        <dbReference type="PROSITE-ProRule" id="PRU00335"/>
    </source>
</evidence>
<dbReference type="EMBL" id="QEXV01000006">
    <property type="protein sequence ID" value="PWE16488.1"/>
    <property type="molecule type" value="Genomic_DNA"/>
</dbReference>
<reference evidence="7" key="1">
    <citation type="submission" date="2018-05" db="EMBL/GenBank/DDBJ databases">
        <authorList>
            <person name="Liu B.-T."/>
        </authorList>
    </citation>
    <scope>NUCLEOTIDE SEQUENCE [LARGE SCALE GENOMIC DNA]</scope>
    <source>
        <strain evidence="7">WD6-1</strain>
    </source>
</reference>
<keyword evidence="7" id="KW-1185">Reference proteome</keyword>
<dbReference type="InterPro" id="IPR001647">
    <property type="entry name" value="HTH_TetR"/>
</dbReference>
<dbReference type="InterPro" id="IPR036271">
    <property type="entry name" value="Tet_transcr_reg_TetR-rel_C_sf"/>
</dbReference>
<dbReference type="Pfam" id="PF00440">
    <property type="entry name" value="TetR_N"/>
    <property type="match status" value="1"/>
</dbReference>
<dbReference type="SUPFAM" id="SSF46689">
    <property type="entry name" value="Homeodomain-like"/>
    <property type="match status" value="1"/>
</dbReference>
<keyword evidence="3" id="KW-0804">Transcription</keyword>
<dbReference type="OrthoDB" id="9811084at2"/>
<dbReference type="RefSeq" id="WP_109253643.1">
    <property type="nucleotide sequence ID" value="NZ_QEXV01000006.1"/>
</dbReference>
<keyword evidence="2 4" id="KW-0238">DNA-binding</keyword>
<name>A0A2U2BR83_9PROT</name>
<comment type="caution">
    <text evidence="6">The sequence shown here is derived from an EMBL/GenBank/DDBJ whole genome shotgun (WGS) entry which is preliminary data.</text>
</comment>